<reference evidence="2" key="1">
    <citation type="submission" date="2020-01" db="EMBL/GenBank/DDBJ databases">
        <authorList>
            <consortium name="DOE Joint Genome Institute"/>
            <person name="Haridas S."/>
            <person name="Albert R."/>
            <person name="Binder M."/>
            <person name="Bloem J."/>
            <person name="Labutti K."/>
            <person name="Salamov A."/>
            <person name="Andreopoulos B."/>
            <person name="Baker S.E."/>
            <person name="Barry K."/>
            <person name="Bills G."/>
            <person name="Bluhm B.H."/>
            <person name="Cannon C."/>
            <person name="Castanera R."/>
            <person name="Culley D.E."/>
            <person name="Daum C."/>
            <person name="Ezra D."/>
            <person name="Gonzalez J.B."/>
            <person name="Henrissat B."/>
            <person name="Kuo A."/>
            <person name="Liang C."/>
            <person name="Lipzen A."/>
            <person name="Lutzoni F."/>
            <person name="Magnuson J."/>
            <person name="Mondo S."/>
            <person name="Nolan M."/>
            <person name="Ohm R."/>
            <person name="Pangilinan J."/>
            <person name="Park H.-J."/>
            <person name="Ramirez L."/>
            <person name="Alfaro M."/>
            <person name="Sun H."/>
            <person name="Tritt A."/>
            <person name="Yoshinaga Y."/>
            <person name="Zwiers L.-H."/>
            <person name="Turgeon B.G."/>
            <person name="Goodwin S.B."/>
            <person name="Spatafora J.W."/>
            <person name="Crous P.W."/>
            <person name="Grigoriev I.V."/>
        </authorList>
    </citation>
    <scope>NUCLEOTIDE SEQUENCE</scope>
    <source>
        <strain evidence="2">CBS 394.84</strain>
    </source>
</reference>
<name>A0A9P4G9J0_9PLEO</name>
<sequence length="234" mass="25659">YDQFILFGDSITQGDGNPALGYSCFEALQHDYSRRVDIIARGFSGYNTENALAVLPKIFPTPKQARVRLVTIFFGANDASLPNTTGQHLPLPTFAQNLKALVQNPAIQAHANIKLLLITPPPIDEWAFDSWDEPGKSARKAEVARAYAEAVVQVGKELQVAVANLWSACMVEAGWDDKCGGWPLSGDRRAERSEGLARLLTDGLHLSGDGYKILYQEMKKVIAVSYPELKPSSI</sequence>
<evidence type="ECO:0000313" key="3">
    <source>
        <dbReference type="Proteomes" id="UP000800039"/>
    </source>
</evidence>
<dbReference type="InterPro" id="IPR036514">
    <property type="entry name" value="SGNH_hydro_sf"/>
</dbReference>
<protein>
    <submittedName>
        <fullName evidence="2">SGNH hydrolase</fullName>
    </submittedName>
</protein>
<dbReference type="Pfam" id="PF13472">
    <property type="entry name" value="Lipase_GDSL_2"/>
    <property type="match status" value="1"/>
</dbReference>
<comment type="caution">
    <text evidence="2">The sequence shown here is derived from an EMBL/GenBank/DDBJ whole genome shotgun (WGS) entry which is preliminary data.</text>
</comment>
<dbReference type="EMBL" id="ML976618">
    <property type="protein sequence ID" value="KAF1841516.1"/>
    <property type="molecule type" value="Genomic_DNA"/>
</dbReference>
<dbReference type="AlphaFoldDB" id="A0A9P4G9J0"/>
<feature type="non-terminal residue" evidence="2">
    <location>
        <position position="1"/>
    </location>
</feature>
<dbReference type="OrthoDB" id="671439at2759"/>
<dbReference type="SUPFAM" id="SSF52266">
    <property type="entry name" value="SGNH hydrolase"/>
    <property type="match status" value="1"/>
</dbReference>
<accession>A0A9P4G9J0</accession>
<dbReference type="PANTHER" id="PTHR14209:SF19">
    <property type="entry name" value="ISOAMYL ACETATE-HYDROLYZING ESTERASE 1 HOMOLOG"/>
    <property type="match status" value="1"/>
</dbReference>
<dbReference type="GO" id="GO:0016787">
    <property type="term" value="F:hydrolase activity"/>
    <property type="evidence" value="ECO:0007669"/>
    <property type="project" value="UniProtKB-KW"/>
</dbReference>
<evidence type="ECO:0000313" key="2">
    <source>
        <dbReference type="EMBL" id="KAF1841516.1"/>
    </source>
</evidence>
<proteinExistence type="predicted"/>
<dbReference type="PANTHER" id="PTHR14209">
    <property type="entry name" value="ISOAMYL ACETATE-HYDROLYZING ESTERASE 1"/>
    <property type="match status" value="1"/>
</dbReference>
<dbReference type="RefSeq" id="XP_040784079.1">
    <property type="nucleotide sequence ID" value="XM_040927404.1"/>
</dbReference>
<dbReference type="GeneID" id="63844657"/>
<dbReference type="Proteomes" id="UP000800039">
    <property type="component" value="Unassembled WGS sequence"/>
</dbReference>
<feature type="domain" description="SGNH hydrolase-type esterase" evidence="1">
    <location>
        <begin position="6"/>
        <end position="213"/>
    </location>
</feature>
<organism evidence="2 3">
    <name type="scientific">Cucurbitaria berberidis CBS 394.84</name>
    <dbReference type="NCBI Taxonomy" id="1168544"/>
    <lineage>
        <taxon>Eukaryota</taxon>
        <taxon>Fungi</taxon>
        <taxon>Dikarya</taxon>
        <taxon>Ascomycota</taxon>
        <taxon>Pezizomycotina</taxon>
        <taxon>Dothideomycetes</taxon>
        <taxon>Pleosporomycetidae</taxon>
        <taxon>Pleosporales</taxon>
        <taxon>Pleosporineae</taxon>
        <taxon>Cucurbitariaceae</taxon>
        <taxon>Cucurbitaria</taxon>
    </lineage>
</organism>
<dbReference type="CDD" id="cd01838">
    <property type="entry name" value="Isoamyl_acetate_hydrolase_like"/>
    <property type="match status" value="1"/>
</dbReference>
<evidence type="ECO:0000259" key="1">
    <source>
        <dbReference type="Pfam" id="PF13472"/>
    </source>
</evidence>
<dbReference type="InterPro" id="IPR045136">
    <property type="entry name" value="Iah1-like"/>
</dbReference>
<dbReference type="Gene3D" id="3.40.50.1110">
    <property type="entry name" value="SGNH hydrolase"/>
    <property type="match status" value="1"/>
</dbReference>
<gene>
    <name evidence="2" type="ORF">K460DRAFT_253933</name>
</gene>
<keyword evidence="3" id="KW-1185">Reference proteome</keyword>
<keyword evidence="2" id="KW-0378">Hydrolase</keyword>
<feature type="non-terminal residue" evidence="2">
    <location>
        <position position="234"/>
    </location>
</feature>
<dbReference type="InterPro" id="IPR013830">
    <property type="entry name" value="SGNH_hydro"/>
</dbReference>